<gene>
    <name evidence="1" type="ORF">GARC_3423</name>
</gene>
<dbReference type="Proteomes" id="UP000006327">
    <property type="component" value="Unassembled WGS sequence"/>
</dbReference>
<accession>K6Y8Y1</accession>
<dbReference type="STRING" id="493475.GARC_3423"/>
<evidence type="ECO:0000313" key="2">
    <source>
        <dbReference type="Proteomes" id="UP000006327"/>
    </source>
</evidence>
<evidence type="ECO:0000313" key="1">
    <source>
        <dbReference type="EMBL" id="GAC20381.1"/>
    </source>
</evidence>
<reference evidence="1 2" key="1">
    <citation type="journal article" date="2017" name="Antonie Van Leeuwenhoek">
        <title>Rhizobium rhizosphaerae sp. nov., a novel species isolated from rice rhizosphere.</title>
        <authorList>
            <person name="Zhao J.J."/>
            <person name="Zhang J."/>
            <person name="Zhang R.J."/>
            <person name="Zhang C.W."/>
            <person name="Yin H.Q."/>
            <person name="Zhang X.X."/>
        </authorList>
    </citation>
    <scope>NUCLEOTIDE SEQUENCE [LARGE SCALE GENOMIC DNA]</scope>
    <source>
        <strain evidence="1 2">BSs20135</strain>
    </source>
</reference>
<dbReference type="Pfam" id="PF22098">
    <property type="entry name" value="DUF6942"/>
    <property type="match status" value="1"/>
</dbReference>
<proteinExistence type="predicted"/>
<protein>
    <submittedName>
        <fullName evidence="1">Uncharacterized protein</fullName>
    </submittedName>
</protein>
<sequence length="170" mass="19442">MGDPLAQFKVYIANRPDFSNYSSLDSSVNPLSSGEIHAIGQACGNGWRKVFNVYAKLVFALNAESIVPLQETLSWQKFRDHVLLQHSSNTSLLFSPPAISKVKDKDRHVVHIVMGRTYAKSLNLSHSLKWLDHEFALDMENKILVCPYFDYRQLSNIKIIRLVELIKQIR</sequence>
<dbReference type="AlphaFoldDB" id="K6Y8Y1"/>
<dbReference type="InterPro" id="IPR054222">
    <property type="entry name" value="DUF6942"/>
</dbReference>
<comment type="caution">
    <text evidence="1">The sequence shown here is derived from an EMBL/GenBank/DDBJ whole genome shotgun (WGS) entry which is preliminary data.</text>
</comment>
<name>K6Y8Y1_9ALTE</name>
<organism evidence="1 2">
    <name type="scientific">Paraglaciecola arctica BSs20135</name>
    <dbReference type="NCBI Taxonomy" id="493475"/>
    <lineage>
        <taxon>Bacteria</taxon>
        <taxon>Pseudomonadati</taxon>
        <taxon>Pseudomonadota</taxon>
        <taxon>Gammaproteobacteria</taxon>
        <taxon>Alteromonadales</taxon>
        <taxon>Alteromonadaceae</taxon>
        <taxon>Paraglaciecola</taxon>
    </lineage>
</organism>
<dbReference type="eggNOG" id="ENOG5031N4I">
    <property type="taxonomic scope" value="Bacteria"/>
</dbReference>
<keyword evidence="2" id="KW-1185">Reference proteome</keyword>
<dbReference type="EMBL" id="BAEO01000052">
    <property type="protein sequence ID" value="GAC20381.1"/>
    <property type="molecule type" value="Genomic_DNA"/>
</dbReference>